<dbReference type="AlphaFoldDB" id="A0A1I8FBJ3"/>
<evidence type="ECO:0000313" key="5">
    <source>
        <dbReference type="WBParaSite" id="maker-unitig_28049-snap-gene-0.2-mRNA-1"/>
    </source>
</evidence>
<feature type="region of interest" description="Disordered" evidence="1">
    <location>
        <begin position="234"/>
        <end position="276"/>
    </location>
</feature>
<feature type="domain" description="Transcription initiation factor TFIID subunit 2 TPR repeats" evidence="3">
    <location>
        <begin position="125"/>
        <end position="205"/>
    </location>
</feature>
<dbReference type="WBParaSite" id="maker-unitig_28049-snap-gene-0.2-mRNA-1">
    <property type="protein sequence ID" value="maker-unitig_28049-snap-gene-0.2-mRNA-1"/>
    <property type="gene ID" value="maker-unitig_28049-snap-gene-0.2"/>
</dbReference>
<evidence type="ECO:0000313" key="4">
    <source>
        <dbReference type="Proteomes" id="UP000095280"/>
    </source>
</evidence>
<proteinExistence type="predicted"/>
<sequence>LKPATKQHRARWSETSAMYYRVRMQACYALCNDQRPLDLLEGPSWPSFVPVPCSAAKGRHRSVTRSHANDSQISNAISYVERSASVMSLLHTCQGRASARLSHCYYENFLAKLPKPIAAPAGGGVVNHIKCAKDAAALAWLLDSTVCNPAEEASVRHQAVAMLTIQPPFLRRKRGQLDTPELVERLWRLLNTELSADCRLRCSVAQPLTTCCTAGTGPKLPWCSTCAKGRTKIAQRAPTPTPAPADTDEPNTPTLASLAPGVGLGSSGDEADVDDDLDIGLEDDYEFAPDEPPIDEADFLPGCRCRCTRRSRPSPPPPLRLRRRLTKRMLDDGDRDAAEDRRIDEMIRPTMSSEQRSSHWYQFWHPIDCKLHSPLGAAREPSFLAFLCAAGRRPVPAVPAQPAAQTLCSYLALGRDGSDSTFGDAAALPGRDRRHLRGWPTPIDNFCHTLETLRPRLGTPPVPAADFRARPLSGASGWPSSPATTGWLFMAAVRFAKIRWPLRANLWFSRRRTRNWMGAIWIVAMATSLCARPRGDQRAGRLSGRVQPDGRRRFAHLPGVHHGTVTPVVAVMVVNVLLLRTVRRSTTSSATLLAAAAVRIRPSPSALSAWPAAVERPAGCQQRAVSGKKPAAQKQEKQFRQLTRMVTLLMYM</sequence>
<dbReference type="Gene3D" id="1.20.1070.10">
    <property type="entry name" value="Rhodopsin 7-helix transmembrane proteins"/>
    <property type="match status" value="1"/>
</dbReference>
<organism evidence="4 5">
    <name type="scientific">Macrostomum lignano</name>
    <dbReference type="NCBI Taxonomy" id="282301"/>
    <lineage>
        <taxon>Eukaryota</taxon>
        <taxon>Metazoa</taxon>
        <taxon>Spiralia</taxon>
        <taxon>Lophotrochozoa</taxon>
        <taxon>Platyhelminthes</taxon>
        <taxon>Rhabditophora</taxon>
        <taxon>Macrostomorpha</taxon>
        <taxon>Macrostomida</taxon>
        <taxon>Macrostomidae</taxon>
        <taxon>Macrostomum</taxon>
    </lineage>
</organism>
<protein>
    <submittedName>
        <fullName evidence="5">ATP-dependent DNA helicase</fullName>
    </submittedName>
</protein>
<evidence type="ECO:0000259" key="3">
    <source>
        <dbReference type="Pfam" id="PF25577"/>
    </source>
</evidence>
<keyword evidence="2" id="KW-1133">Transmembrane helix</keyword>
<evidence type="ECO:0000256" key="1">
    <source>
        <dbReference type="SAM" id="MobiDB-lite"/>
    </source>
</evidence>
<evidence type="ECO:0000256" key="2">
    <source>
        <dbReference type="SAM" id="Phobius"/>
    </source>
</evidence>
<dbReference type="Pfam" id="PF25577">
    <property type="entry name" value="TPR_TAF2_C"/>
    <property type="match status" value="1"/>
</dbReference>
<keyword evidence="2" id="KW-0472">Membrane</keyword>
<reference evidence="5" key="1">
    <citation type="submission" date="2016-11" db="UniProtKB">
        <authorList>
            <consortium name="WormBaseParasite"/>
        </authorList>
    </citation>
    <scope>IDENTIFICATION</scope>
</reference>
<dbReference type="SUPFAM" id="SSF81321">
    <property type="entry name" value="Family A G protein-coupled receptor-like"/>
    <property type="match status" value="1"/>
</dbReference>
<dbReference type="InterPro" id="IPR057991">
    <property type="entry name" value="TPR_TAF2_C"/>
</dbReference>
<keyword evidence="2" id="KW-0812">Transmembrane</keyword>
<keyword evidence="4" id="KW-1185">Reference proteome</keyword>
<accession>A0A1I8FBJ3</accession>
<dbReference type="Proteomes" id="UP000095280">
    <property type="component" value="Unplaced"/>
</dbReference>
<feature type="transmembrane region" description="Helical" evidence="2">
    <location>
        <begin position="555"/>
        <end position="579"/>
    </location>
</feature>
<name>A0A1I8FBJ3_9PLAT</name>